<dbReference type="RefSeq" id="WP_188373970.1">
    <property type="nucleotide sequence ID" value="NZ_BMDQ01000001.1"/>
</dbReference>
<evidence type="ECO:0000313" key="2">
    <source>
        <dbReference type="EMBL" id="GGI57087.1"/>
    </source>
</evidence>
<proteinExistence type="predicted"/>
<reference evidence="3" key="1">
    <citation type="journal article" date="2019" name="Int. J. Syst. Evol. Microbiol.">
        <title>The Global Catalogue of Microorganisms (GCM) 10K type strain sequencing project: providing services to taxonomists for standard genome sequencing and annotation.</title>
        <authorList>
            <consortium name="The Broad Institute Genomics Platform"/>
            <consortium name="The Broad Institute Genome Sequencing Center for Infectious Disease"/>
            <person name="Wu L."/>
            <person name="Ma J."/>
        </authorList>
    </citation>
    <scope>NUCLEOTIDE SEQUENCE [LARGE SCALE GENOMIC DNA]</scope>
    <source>
        <strain evidence="3">CCM 8681</strain>
    </source>
</reference>
<keyword evidence="1" id="KW-1133">Transmembrane helix</keyword>
<gene>
    <name evidence="2" type="ORF">GCM10011444_13960</name>
</gene>
<feature type="transmembrane region" description="Helical" evidence="1">
    <location>
        <begin position="54"/>
        <end position="72"/>
    </location>
</feature>
<protein>
    <submittedName>
        <fullName evidence="2">Uncharacterized protein</fullName>
    </submittedName>
</protein>
<evidence type="ECO:0000256" key="1">
    <source>
        <dbReference type="SAM" id="Phobius"/>
    </source>
</evidence>
<dbReference type="EMBL" id="BMDQ01000001">
    <property type="protein sequence ID" value="GGI57087.1"/>
    <property type="molecule type" value="Genomic_DNA"/>
</dbReference>
<feature type="transmembrane region" description="Helical" evidence="1">
    <location>
        <begin position="105"/>
        <end position="124"/>
    </location>
</feature>
<name>A0ABQ2BZW1_9FLAO</name>
<comment type="caution">
    <text evidence="2">The sequence shown here is derived from an EMBL/GenBank/DDBJ whole genome shotgun (WGS) entry which is preliminary data.</text>
</comment>
<accession>A0ABQ2BZW1</accession>
<dbReference type="Proteomes" id="UP000624701">
    <property type="component" value="Unassembled WGS sequence"/>
</dbReference>
<organism evidence="2 3">
    <name type="scientific">Winogradskyella haliclonae</name>
    <dbReference type="NCBI Taxonomy" id="2048558"/>
    <lineage>
        <taxon>Bacteria</taxon>
        <taxon>Pseudomonadati</taxon>
        <taxon>Bacteroidota</taxon>
        <taxon>Flavobacteriia</taxon>
        <taxon>Flavobacteriales</taxon>
        <taxon>Flavobacteriaceae</taxon>
        <taxon>Winogradskyella</taxon>
    </lineage>
</organism>
<keyword evidence="1" id="KW-0812">Transmembrane</keyword>
<evidence type="ECO:0000313" key="3">
    <source>
        <dbReference type="Proteomes" id="UP000624701"/>
    </source>
</evidence>
<sequence length="134" mass="15540">MEQDNKKIEGLVNKLMTADSLEKAPLDFTDKVMARVEALSDSKSIAYKPLIPKYLWWFIASSFIALLCYFLFKEPTGDTSFLEKFNLPDISFNPLDNLSFEPSNTLMYAVVLFAIMFSIQIPILKQYFNKRLEY</sequence>
<keyword evidence="3" id="KW-1185">Reference proteome</keyword>
<keyword evidence="1" id="KW-0472">Membrane</keyword>